<evidence type="ECO:0000313" key="1">
    <source>
        <dbReference type="EMBL" id="OXA55072.1"/>
    </source>
</evidence>
<name>A0A226EBR1_FOLCA</name>
<keyword evidence="2" id="KW-1185">Reference proteome</keyword>
<reference evidence="1 2" key="1">
    <citation type="submission" date="2015-12" db="EMBL/GenBank/DDBJ databases">
        <title>The genome of Folsomia candida.</title>
        <authorList>
            <person name="Faddeeva A."/>
            <person name="Derks M.F."/>
            <person name="Anvar Y."/>
            <person name="Smit S."/>
            <person name="Van Straalen N."/>
            <person name="Roelofs D."/>
        </authorList>
    </citation>
    <scope>NUCLEOTIDE SEQUENCE [LARGE SCALE GENOMIC DNA]</scope>
    <source>
        <strain evidence="1 2">VU population</strain>
        <tissue evidence="1">Whole body</tissue>
    </source>
</reference>
<accession>A0A226EBR1</accession>
<sequence length="401" mass="46204">MADETEFLTFQGQHPLKNYVIVSKLFDIINQSCTTHWGDWGKHEMVNLSFICAEWANEARKYIHQRDEEGRYFFLDAWLRFELDRDQSVHTVFDGTLTFLNISELILFVNGPCPVVEVPSQVYPGPESKYELTPEEEVSESEAMLRAFPKLTALILGIHICPVLLAIMRTFTVSVAAPPLEFIYLVLRSEWMTEKIVAQYPLLMQPYWIQMPIRKNLLLLNNCSTTLEELEITELTGHIDSHKMIIAFSRMPRLQKIKLVQMQWPLHICYRYFTPQVQDDDPAIQFPVLELLLFDGVQCYQSSAPCYDLAATLFMIEALSPSDTKPCESLKILPILSRLHDAVWKNDEDVMRLLPPPSGHLEDKKHHLYQASPSTIARFKGKLLSKFPNLATDCEDHISSI</sequence>
<gene>
    <name evidence="1" type="ORF">Fcan01_11699</name>
</gene>
<comment type="caution">
    <text evidence="1">The sequence shown here is derived from an EMBL/GenBank/DDBJ whole genome shotgun (WGS) entry which is preliminary data.</text>
</comment>
<dbReference type="EMBL" id="LNIX01000005">
    <property type="protein sequence ID" value="OXA55072.1"/>
    <property type="molecule type" value="Genomic_DNA"/>
</dbReference>
<protein>
    <submittedName>
        <fullName evidence="1">Uncharacterized protein</fullName>
    </submittedName>
</protein>
<dbReference type="AlphaFoldDB" id="A0A226EBR1"/>
<dbReference type="Proteomes" id="UP000198287">
    <property type="component" value="Unassembled WGS sequence"/>
</dbReference>
<evidence type="ECO:0000313" key="2">
    <source>
        <dbReference type="Proteomes" id="UP000198287"/>
    </source>
</evidence>
<organism evidence="1 2">
    <name type="scientific">Folsomia candida</name>
    <name type="common">Springtail</name>
    <dbReference type="NCBI Taxonomy" id="158441"/>
    <lineage>
        <taxon>Eukaryota</taxon>
        <taxon>Metazoa</taxon>
        <taxon>Ecdysozoa</taxon>
        <taxon>Arthropoda</taxon>
        <taxon>Hexapoda</taxon>
        <taxon>Collembola</taxon>
        <taxon>Entomobryomorpha</taxon>
        <taxon>Isotomoidea</taxon>
        <taxon>Isotomidae</taxon>
        <taxon>Proisotominae</taxon>
        <taxon>Folsomia</taxon>
    </lineage>
</organism>
<proteinExistence type="predicted"/>